<protein>
    <submittedName>
        <fullName evidence="3">Uncharacterized protein LOC100184952</fullName>
    </submittedName>
</protein>
<sequence>MSKKVPPKFCDGTPYSFWKNKVEMWQLVTPVPKKEQAIVVVLEAFEGNTKAERAVSELSTEHLHHDNGMLRLFAHMDTAFKTEKVDEAYTAYTNFTQFSKQELMSMNDYVLEFEHLNHKLALHDMKLPNTILAFRLLDGANLGPNERQLALTVASDLKYETMKSALKRIFQSPKPLNNVQEESYVGSSRYAKKRINKGSFKQNPPDKTGRPTRCRICESTMHWAPECPHRNNARCVGEVAEAVTADVDQCEEVELTLATNLSSNEIFVIESSHSAILDTACTRTVCGETWFNSYCSNLAANLKGKVKVCKKRSVFKFGDGEKVISSKEAVIPAFIAGKKLSIKVCIVASQIPLLLSKASLKKASTQLDLSQDKVKMFGKPVKVHLTSSGHYCIEILPRCNNVNLSDDVLLSDTLSQDEVVKALKKLHVQFGHASEENLLKLLKNANAWKKDYATVISDVVQSCEVCAIHKRPVARPVVSLPWASDVNETVAMDLHEIEPGLWYYHMIDLFSRFSCAVIIKSKSSSVIVKNFLKYWISIFGAPKHVLSDNGREFDNQEFRDMCAKFGISVKTTPAYSPWSNGVCERHNMILTNILQKVKMESACDWDTCLAWSLSAKNSMINNNGFSPNQIVFGRNPHLPSILTDSLSALEDGYGTVESHMAALHTARKAFVTSQTSEKIRRALRKQTRQTGQIFNIGDQVYYKRDDQAKWRGPGKVLGQDGAVVFIRHGGQFIKAHVCRVQATPNTPVNHQSDTQHEPTISSPSSNCIHGDNEDSSDDEVSNLPQAHTSESTGLLVKGKNVLHKTVQFLNDKGTCCTAKVLSRAGKATGKFKNSFNVEYVTPDDLKGKMAWVNFDNVEDLCVLPENVDIIDEVYHTDVSFQVAKEEELKSWKRNGVYKTVPYKNQKCISVRWVCTTKEHEQGVKAKARLVARGFEETDRDTLDRESPTCSKDGLRVLLSIAKQQKWELKSIDIKTAFLQGETLDRNIYVKPPREANCSKDVIWKLEKCVYGLVDASKSWYRRVKQFMLDHGAKISILDRAIFYWHDGNVLHGYISVYVDDFLWAGSNDFEHTIVKEIRRTFCVGKEQQKYFKYIGLEVDQSQDSVSVSQSGYVKNLQEIAIPLFRKKHPDDELTPEEKETLRSKIGQLLWIATQTRPDLSFDVCVAATHYKSAVVGDLIACNKIIRKAQSDHVTLKYSNLGDNSKLKVVVYTDAAFANLLDGGSQGAYLVFLMGQKGQCNLLSWQSKRIRRVVRSTLAAETLAMSDGLETAFFLTTLWNEVLFGSHKLPGLPIEAFTDSCSLCAALHSCKSVSDKRLRVDIGSVKEMMEQHNVIVSWVSSEKQLADCLTKKTASSLALSVVLDDGQIKKEK</sequence>
<dbReference type="EMBL" id="LR787039">
    <property type="protein sequence ID" value="CAB3262901.1"/>
    <property type="molecule type" value="mRNA"/>
</dbReference>
<feature type="region of interest" description="Disordered" evidence="1">
    <location>
        <begin position="744"/>
        <end position="790"/>
    </location>
</feature>
<dbReference type="SUPFAM" id="SSF53098">
    <property type="entry name" value="Ribonuclease H-like"/>
    <property type="match status" value="1"/>
</dbReference>
<dbReference type="Pfam" id="PF07727">
    <property type="entry name" value="RVT_2"/>
    <property type="match status" value="1"/>
</dbReference>
<dbReference type="InterPro" id="IPR050951">
    <property type="entry name" value="Retrovirus_Pol_polyprotein"/>
</dbReference>
<reference evidence="3" key="1">
    <citation type="submission" date="2020-04" db="EMBL/GenBank/DDBJ databases">
        <authorList>
            <person name="Neveu A P."/>
        </authorList>
    </citation>
    <scope>NUCLEOTIDE SEQUENCE</scope>
    <source>
        <tissue evidence="3">Whole embryo</tissue>
    </source>
</reference>
<accession>A0A6F9DI73</accession>
<dbReference type="GO" id="GO:0015074">
    <property type="term" value="P:DNA integration"/>
    <property type="evidence" value="ECO:0007669"/>
    <property type="project" value="InterPro"/>
</dbReference>
<evidence type="ECO:0000256" key="1">
    <source>
        <dbReference type="SAM" id="MobiDB-lite"/>
    </source>
</evidence>
<dbReference type="InterPro" id="IPR012337">
    <property type="entry name" value="RNaseH-like_sf"/>
</dbReference>
<evidence type="ECO:0000313" key="3">
    <source>
        <dbReference type="EMBL" id="CAB3262901.1"/>
    </source>
</evidence>
<dbReference type="PROSITE" id="PS50994">
    <property type="entry name" value="INTEGRASE"/>
    <property type="match status" value="1"/>
</dbReference>
<feature type="compositionally biased region" description="Polar residues" evidence="1">
    <location>
        <begin position="744"/>
        <end position="767"/>
    </location>
</feature>
<dbReference type="PANTHER" id="PTHR37984">
    <property type="entry name" value="PROTEIN CBG26694"/>
    <property type="match status" value="1"/>
</dbReference>
<name>A0A6F9DI73_9ASCI</name>
<dbReference type="InterPro" id="IPR001584">
    <property type="entry name" value="Integrase_cat-core"/>
</dbReference>
<feature type="domain" description="Integrase catalytic" evidence="2">
    <location>
        <begin position="472"/>
        <end position="635"/>
    </location>
</feature>
<dbReference type="InterPro" id="IPR036397">
    <property type="entry name" value="RNaseH_sf"/>
</dbReference>
<dbReference type="GO" id="GO:0003676">
    <property type="term" value="F:nucleic acid binding"/>
    <property type="evidence" value="ECO:0007669"/>
    <property type="project" value="InterPro"/>
</dbReference>
<dbReference type="Pfam" id="PF00665">
    <property type="entry name" value="rve"/>
    <property type="match status" value="1"/>
</dbReference>
<proteinExistence type="evidence at transcript level"/>
<dbReference type="CDD" id="cd09272">
    <property type="entry name" value="RNase_HI_RT_Ty1"/>
    <property type="match status" value="1"/>
</dbReference>
<evidence type="ECO:0000259" key="2">
    <source>
        <dbReference type="PROSITE" id="PS50994"/>
    </source>
</evidence>
<organism evidence="3">
    <name type="scientific">Phallusia mammillata</name>
    <dbReference type="NCBI Taxonomy" id="59560"/>
    <lineage>
        <taxon>Eukaryota</taxon>
        <taxon>Metazoa</taxon>
        <taxon>Chordata</taxon>
        <taxon>Tunicata</taxon>
        <taxon>Ascidiacea</taxon>
        <taxon>Phlebobranchia</taxon>
        <taxon>Ascidiidae</taxon>
        <taxon>Phallusia</taxon>
    </lineage>
</organism>
<dbReference type="Gene3D" id="3.30.420.10">
    <property type="entry name" value="Ribonuclease H-like superfamily/Ribonuclease H"/>
    <property type="match status" value="2"/>
</dbReference>
<dbReference type="PANTHER" id="PTHR37984:SF5">
    <property type="entry name" value="PROTEIN NYNRIN-LIKE"/>
    <property type="match status" value="1"/>
</dbReference>
<dbReference type="InterPro" id="IPR013103">
    <property type="entry name" value="RVT_2"/>
</dbReference>
<gene>
    <name evidence="3" type="primary">LOC100184952-001</name>
</gene>